<dbReference type="InterPro" id="IPR029465">
    <property type="entry name" value="ATPgrasp_TupA"/>
</dbReference>
<gene>
    <name evidence="1" type="ORF">PARC_a0561</name>
</gene>
<dbReference type="OrthoDB" id="9791827at2"/>
<organism evidence="1 2">
    <name type="scientific">Pseudoalteromonas arctica A 37-1-2</name>
    <dbReference type="NCBI Taxonomy" id="1117313"/>
    <lineage>
        <taxon>Bacteria</taxon>
        <taxon>Pseudomonadati</taxon>
        <taxon>Pseudomonadota</taxon>
        <taxon>Gammaproteobacteria</taxon>
        <taxon>Alteromonadales</taxon>
        <taxon>Pseudoalteromonadaceae</taxon>
        <taxon>Pseudoalteromonas</taxon>
    </lineage>
</organism>
<sequence length="285" mass="33228">MRVKFFIAKVLSFVPDKLFSIIKYSLYHKKIPNLNGSSFSEKLLSKKCGLMGSEEKQLRETVTDRLLVRDFVEKTTSGVDLIPLLWSGKVFTKKVWDGLPECFVIKARHGSQMVKIVDKNKCQFNEVYNATEEWKKTDYYLLGREWVYKNTPRELVVEEFISFNSDVPPDYKFFCLNGKVELVQIDLERFKDHKRNLYSRDFEQLDVKLIYPSGEPTKKPRLFESALGIAEKLSQEFDFIRVDLYILDEKIYFGELTNFPENGLGAFEPQSYDQALGAKMRSNNA</sequence>
<reference evidence="1 2" key="1">
    <citation type="journal article" date="2012" name="J. Bacteriol.">
        <title>Genome sequences of type strains of seven species of the marine bacterium Pseudoalteromonas.</title>
        <authorList>
            <person name="Xie B.B."/>
            <person name="Shu Y.L."/>
            <person name="Qin Q.L."/>
            <person name="Rong J.C."/>
            <person name="Zhang X.Y."/>
            <person name="Chen X.L."/>
            <person name="Shi M."/>
            <person name="He H.L."/>
            <person name="Zhou B.C."/>
            <person name="Zhang Y.Z."/>
        </authorList>
    </citation>
    <scope>NUCLEOTIDE SEQUENCE [LARGE SCALE GENOMIC DNA]</scope>
    <source>
        <strain evidence="1 2">A 37-1-2</strain>
    </source>
</reference>
<dbReference type="EMBL" id="CP011025">
    <property type="protein sequence ID" value="ATC85282.1"/>
    <property type="molecule type" value="Genomic_DNA"/>
</dbReference>
<dbReference type="Pfam" id="PF14305">
    <property type="entry name" value="ATPgrasp_TupA"/>
    <property type="match status" value="1"/>
</dbReference>
<dbReference type="RefSeq" id="WP_010554144.1">
    <property type="nucleotide sequence ID" value="NZ_CP011025.1"/>
</dbReference>
<protein>
    <submittedName>
        <fullName evidence="1">Uncharacterized protein</fullName>
    </submittedName>
</protein>
<dbReference type="AlphaFoldDB" id="A0A290RYS1"/>
<accession>A0A290RYS1</accession>
<dbReference type="Proteomes" id="UP000016505">
    <property type="component" value="Chromosome I"/>
</dbReference>
<dbReference type="KEGG" id="part:PARC_a0561"/>
<proteinExistence type="predicted"/>
<evidence type="ECO:0000313" key="2">
    <source>
        <dbReference type="Proteomes" id="UP000016505"/>
    </source>
</evidence>
<name>A0A290RYS1_9GAMM</name>
<evidence type="ECO:0000313" key="1">
    <source>
        <dbReference type="EMBL" id="ATC85282.1"/>
    </source>
</evidence>